<sequence>MKFTHLLLDAVFCCLLALPISLAKQKRLDPYYESETGCQRDIQTFTCNPFGSNACGSIYMPPDQPKINVPREVAKDAYDVTRALFDEFAEEDTGKLFALPFKLVNNGKKPDDYEVDDAFVKEMGTNVQNYVAQDVSIAEMKNLYSGIVGNNAAFRDTATEFDNLKDNKDNDSIFKNLKNAIKIQKVFMIGQYPYYENAAPTINPAKTPSGTTTGANGWGIYYSVFVTQMLIAFIQDITVEGRLADSITSQQEIVIYGWKGMKHVKVLIDTYVAQREKYITGPTSVDDRITRLKSFEVKDDWVYYQGISTTPQTCSWDESNPYTYSVSKKSGPRPHNCDQSTGNFINAYSIHCMEGRKQFVTGSIINNWNTWLIEPSKQWAKLVDLICKRGDSDDETLQMLCNNQGVLSPKNKYNSNGGTAIDYINNNNNKEVESKNTIQQTCQDNYPGGNVIATPVQCKSNYCNNYYKSIQPEASKQTHFSDQCDAGLDEWTCCLDVSSWDPSGDDNGHTCQDGNNNECNNGLVCGRYDNSATSYQCCHCTNKDCLIQDETWCRNDKGGLCSDGNDNNCADGLVCGLIPHNSYATSYNSTYYNKYKCCDDYYLSNGIATCKEDSQQYEVTPKMLVGPLNETHRESNMPSWAMVGILGLAMVATYKLVNPHQDKYTELE</sequence>
<gene>
    <name evidence="2" type="ORF">FRACYDRAFT_244382</name>
</gene>
<keyword evidence="3" id="KW-1185">Reference proteome</keyword>
<evidence type="ECO:0000256" key="1">
    <source>
        <dbReference type="SAM" id="SignalP"/>
    </source>
</evidence>
<evidence type="ECO:0000313" key="3">
    <source>
        <dbReference type="Proteomes" id="UP000095751"/>
    </source>
</evidence>
<feature type="chain" id="PRO_5009192516" evidence="1">
    <location>
        <begin position="24"/>
        <end position="668"/>
    </location>
</feature>
<keyword evidence="1" id="KW-0732">Signal</keyword>
<dbReference type="AlphaFoldDB" id="A0A1E7F1Q3"/>
<dbReference type="EMBL" id="KV784365">
    <property type="protein sequence ID" value="OEU12122.1"/>
    <property type="molecule type" value="Genomic_DNA"/>
</dbReference>
<accession>A0A1E7F1Q3</accession>
<dbReference type="InParanoid" id="A0A1E7F1Q3"/>
<proteinExistence type="predicted"/>
<organism evidence="2 3">
    <name type="scientific">Fragilariopsis cylindrus CCMP1102</name>
    <dbReference type="NCBI Taxonomy" id="635003"/>
    <lineage>
        <taxon>Eukaryota</taxon>
        <taxon>Sar</taxon>
        <taxon>Stramenopiles</taxon>
        <taxon>Ochrophyta</taxon>
        <taxon>Bacillariophyta</taxon>
        <taxon>Bacillariophyceae</taxon>
        <taxon>Bacillariophycidae</taxon>
        <taxon>Bacillariales</taxon>
        <taxon>Bacillariaceae</taxon>
        <taxon>Fragilariopsis</taxon>
    </lineage>
</organism>
<reference evidence="2 3" key="1">
    <citation type="submission" date="2016-09" db="EMBL/GenBank/DDBJ databases">
        <title>Extensive genetic diversity and differential bi-allelic expression allows diatom success in the polar Southern Ocean.</title>
        <authorList>
            <consortium name="DOE Joint Genome Institute"/>
            <person name="Mock T."/>
            <person name="Otillar R.P."/>
            <person name="Strauss J."/>
            <person name="Dupont C."/>
            <person name="Frickenhaus S."/>
            <person name="Maumus F."/>
            <person name="Mcmullan M."/>
            <person name="Sanges R."/>
            <person name="Schmutz J."/>
            <person name="Toseland A."/>
            <person name="Valas R."/>
            <person name="Veluchamy A."/>
            <person name="Ward B.J."/>
            <person name="Allen A."/>
            <person name="Barry K."/>
            <person name="Falciatore A."/>
            <person name="Ferrante M."/>
            <person name="Fortunato A.E."/>
            <person name="Gloeckner G."/>
            <person name="Gruber A."/>
            <person name="Hipkin R."/>
            <person name="Janech M."/>
            <person name="Kroth P."/>
            <person name="Leese F."/>
            <person name="Lindquist E."/>
            <person name="Lyon B.R."/>
            <person name="Martin J."/>
            <person name="Mayer C."/>
            <person name="Parker M."/>
            <person name="Quesneville H."/>
            <person name="Raymond J."/>
            <person name="Uhlig C."/>
            <person name="Valentin K.U."/>
            <person name="Worden A.Z."/>
            <person name="Armbrust E.V."/>
            <person name="Bowler C."/>
            <person name="Green B."/>
            <person name="Moulton V."/>
            <person name="Van Oosterhout C."/>
            <person name="Grigoriev I."/>
        </authorList>
    </citation>
    <scope>NUCLEOTIDE SEQUENCE [LARGE SCALE GENOMIC DNA]</scope>
    <source>
        <strain evidence="2 3">CCMP1102</strain>
    </source>
</reference>
<feature type="signal peptide" evidence="1">
    <location>
        <begin position="1"/>
        <end position="23"/>
    </location>
</feature>
<dbReference type="KEGG" id="fcy:FRACYDRAFT_244382"/>
<evidence type="ECO:0000313" key="2">
    <source>
        <dbReference type="EMBL" id="OEU12122.1"/>
    </source>
</evidence>
<protein>
    <submittedName>
        <fullName evidence="2">Uncharacterized protein</fullName>
    </submittedName>
</protein>
<name>A0A1E7F1Q3_9STRA</name>
<dbReference type="Proteomes" id="UP000095751">
    <property type="component" value="Unassembled WGS sequence"/>
</dbReference>